<dbReference type="Pfam" id="PF04163">
    <property type="entry name" value="Tht1"/>
    <property type="match status" value="1"/>
</dbReference>
<evidence type="ECO:0000256" key="1">
    <source>
        <dbReference type="ARBA" id="ARBA00001798"/>
    </source>
</evidence>
<evidence type="ECO:0000256" key="4">
    <source>
        <dbReference type="ARBA" id="ARBA00022723"/>
    </source>
</evidence>
<evidence type="ECO:0000256" key="13">
    <source>
        <dbReference type="SAM" id="MobiDB-lite"/>
    </source>
</evidence>
<dbReference type="InterPro" id="IPR000504">
    <property type="entry name" value="RRM_dom"/>
</dbReference>
<keyword evidence="11" id="KW-0256">Endoplasmic reticulum</keyword>
<dbReference type="GO" id="GO:0000742">
    <property type="term" value="P:karyogamy involved in conjugation with cellular fusion"/>
    <property type="evidence" value="ECO:0007669"/>
    <property type="project" value="UniProtKB-UniRule"/>
</dbReference>
<feature type="zinc finger region" description="C3H1-type" evidence="10">
    <location>
        <begin position="679"/>
        <end position="706"/>
    </location>
</feature>
<dbReference type="PROSITE" id="PS51873">
    <property type="entry name" value="TRIAD"/>
    <property type="match status" value="1"/>
</dbReference>
<dbReference type="GO" id="GO:0031965">
    <property type="term" value="C:nuclear membrane"/>
    <property type="evidence" value="ECO:0007669"/>
    <property type="project" value="UniProtKB-SubCell"/>
</dbReference>
<feature type="compositionally biased region" description="Polar residues" evidence="13">
    <location>
        <begin position="574"/>
        <end position="591"/>
    </location>
</feature>
<dbReference type="PROSITE" id="PS00028">
    <property type="entry name" value="ZINC_FINGER_C2H2_1"/>
    <property type="match status" value="1"/>
</dbReference>
<sequence length="1686" mass="188733">MKITQGLVYIVHVPWTAGFLWSPRAFRQIDSKGTLSPGELDLVQRSMGLLEHYTNKPDCFRMGAKSIRSQCGEADMDEEQRVIASISMTLCEIATGNHYSIPLECHEFRPADPDSPRPPYPSARTGAASQCVDALARSTQFWSSYSGYLREMPQLCYAFRRWNEIDLAKNLYQNATLEKIEFIRTLSARDKRLDDAMTGWNEDIGILVTRMDTVAKKFDSMHASFPNKIHQEIEKVVLRAQSRIDQLLEQHQKAENRLQEMSVDRLSGMVIAYAGHIETVKGAMNLLARDLEMEYSGMVAASRQQTEKILNETIVRWQESQLVLDGFRLLSMQTMEDNRQLSENMQSLVEQTNVLHDQQSLIFSQFSVLSEKTIDLAEITESSLMEVNNSLIDLRSVFAQERESRRRYVWDSCLIWILERVLQFDSASAKKLIQIPLFRILTALVGGFEWALRVGISLLMSAAVVVYFTSRRLAMQVLTGKYSVVGRETPVATPDKVQLDCARLARGVFAVDDRRCPPDSVHHHPPLLSMALQTERQIPPRHRHYHSHSQPNGRSNNYRPHFYKPRLGHEPPRNQDTISNPPHPAVSQNTEAPLHAPHLPSSIATPNPRKIDIDPNDHVRLRATPPPFDLPYASEASSSDKPQSESPMPPPSSPSSLHSSSTQKHPFTPCGVPARRTRAWKSEICRNYLFGRCLYGPSCSRIHPLNPDEFRRASLDVLTVSQPIHPVHPPPAVPPVTQETVTQEEGNTEKVLEQFPEALRSLLSRLKSPSAPSNPVPDTQESGGGWDSSGAWMTASAHPENWTDPSSSPVSGNEQLFSASSQSSTPTTASPAPSEDEREERQDPPARRNPFDSICAIYKRTGRCPIGEKCMFKHVKEMDEPPPVEAESSKGLPPTTSPVVHTTPVQDTIPAEPPTPTPSTKPTPIRPPGIQEPARHFPPNTARICRLWLQKRCFYGHNCRYSHPDLENDGPVLPTKPKIFDSKEEFMLSFTLHDHMRVQCSAGFDIQRLQTAFESSTLLISNISTRVRANHLKEVLGSFGLVEELYMPPSFLPGFVLKVTYSDAAEAQKAQNALNGQKMFDLTLTAKIAASGTMKTVANAIMKDTSVRVTWEAPAKQVYAGYSNGADAQHALEIARSNPLNGHYLKGSIYEGMPVVDMVNIHFRGVPLDVDKADMVRFVNPVDMMWTRPSYTDAEDAEKFIKKSLWARGAPESFEILPPPYRDGGMIRAWATYPTSAKAKEAAQNLDGRKPKCLGLTVIRAKHVHTISYSLTAEKFAQLVTAIDALQESRRASTDAIVVTRRNTGGAIVRLNADGQKELAHLKHQFETIVKGEVVRCDGKVVWDSFFSRPAGYGFLRRLEAGPPFVQIVIDETRCHIRVHGFSVHRARVVGLIINKVKELRAQKKLQIPLPGRLLGAALQSATLRALRDKHGLENSQIDLEKRAMFVSGDFTLFRTFREAVDEIKRGLPADKAYNGPTCPVCFGEPSSALELRCGHTWCRDCVAHYLRSSAERRSFPVKCLGKEGRCGIKIPIAVAKEVLSTPEVMSLVESAFLSHIQSRPKEYRFCPSPDCPQVYRATSQKAALQCPSCLTSICTRCGFEAHDGFQCADQVQDELFKKWVKEHDVKHCPTCNAAIERTEGCNHMTCTRCQTHICWQCLKTFEGGQGIYGHMREVHGTFGLGQIFE</sequence>
<dbReference type="Gene3D" id="3.30.40.10">
    <property type="entry name" value="Zinc/RING finger domain, C3HC4 (zinc finger)"/>
    <property type="match status" value="1"/>
</dbReference>
<dbReference type="InterPro" id="IPR013083">
    <property type="entry name" value="Znf_RING/FYVE/PHD"/>
</dbReference>
<dbReference type="GO" id="GO:0005789">
    <property type="term" value="C:endoplasmic reticulum membrane"/>
    <property type="evidence" value="ECO:0007669"/>
    <property type="project" value="UniProtKB-SubCell"/>
</dbReference>
<dbReference type="CDD" id="cd22585">
    <property type="entry name" value="Rcat_RBR_DEAH12-like"/>
    <property type="match status" value="1"/>
</dbReference>
<evidence type="ECO:0000259" key="17">
    <source>
        <dbReference type="PROSITE" id="PS51873"/>
    </source>
</evidence>
<dbReference type="EMBL" id="JABXXO010000013">
    <property type="protein sequence ID" value="KAF7761474.1"/>
    <property type="molecule type" value="Genomic_DNA"/>
</dbReference>
<dbReference type="GO" id="GO:0016567">
    <property type="term" value="P:protein ubiquitination"/>
    <property type="evidence" value="ECO:0007669"/>
    <property type="project" value="InterPro"/>
</dbReference>
<dbReference type="SMART" id="SM00647">
    <property type="entry name" value="IBR"/>
    <property type="match status" value="2"/>
</dbReference>
<evidence type="ECO:0000256" key="2">
    <source>
        <dbReference type="ARBA" id="ARBA00012251"/>
    </source>
</evidence>
<keyword evidence="9" id="KW-0694">RNA-binding</keyword>
<comment type="similarity">
    <text evidence="11">Belongs to the KAR5 family.</text>
</comment>
<feature type="compositionally biased region" description="Polar residues" evidence="13">
    <location>
        <begin position="803"/>
        <end position="817"/>
    </location>
</feature>
<reference evidence="18 19" key="1">
    <citation type="journal article" name="Sci. Rep.">
        <title>Telomere-to-telomere assembled and centromere annotated genomes of the two main subspecies of the button mushroom Agaricus bisporus reveal especially polymorphic chromosome ends.</title>
        <authorList>
            <person name="Sonnenberg A.S.M."/>
            <person name="Sedaghat-Telgerd N."/>
            <person name="Lavrijssen B."/>
            <person name="Ohm R.A."/>
            <person name="Hendrickx P.M."/>
            <person name="Scholtmeijer K."/>
            <person name="Baars J.J.P."/>
            <person name="van Peer A."/>
        </authorList>
    </citation>
    <scope>NUCLEOTIDE SEQUENCE [LARGE SCALE GENOMIC DNA]</scope>
    <source>
        <strain evidence="18 19">H119_p4</strain>
    </source>
</reference>
<feature type="coiled-coil region" evidence="12">
    <location>
        <begin position="230"/>
        <end position="264"/>
    </location>
</feature>
<dbReference type="GO" id="GO:0048288">
    <property type="term" value="P:nuclear membrane fusion involved in karyogamy"/>
    <property type="evidence" value="ECO:0007669"/>
    <property type="project" value="UniProtKB-UniRule"/>
</dbReference>
<feature type="domain" description="C3H1-type" evidence="16">
    <location>
        <begin position="679"/>
        <end position="706"/>
    </location>
</feature>
<feature type="compositionally biased region" description="Pro residues" evidence="13">
    <location>
        <begin position="911"/>
        <end position="927"/>
    </location>
</feature>
<dbReference type="InterPro" id="IPR000571">
    <property type="entry name" value="Znf_CCCH"/>
</dbReference>
<gene>
    <name evidence="18" type="ORF">Agabi119p4_9466</name>
</gene>
<evidence type="ECO:0000256" key="9">
    <source>
        <dbReference type="PROSITE-ProRule" id="PRU00176"/>
    </source>
</evidence>
<feature type="region of interest" description="Disordered" evidence="13">
    <location>
        <begin position="725"/>
        <end position="746"/>
    </location>
</feature>
<evidence type="ECO:0000259" key="16">
    <source>
        <dbReference type="PROSITE" id="PS50103"/>
    </source>
</evidence>
<evidence type="ECO:0000256" key="10">
    <source>
        <dbReference type="PROSITE-ProRule" id="PRU00723"/>
    </source>
</evidence>
<accession>A0A8H7C2H0</accession>
<dbReference type="PANTHER" id="PTHR11685">
    <property type="entry name" value="RBR FAMILY RING FINGER AND IBR DOMAIN-CONTAINING"/>
    <property type="match status" value="1"/>
</dbReference>
<feature type="domain" description="RRM" evidence="15">
    <location>
        <begin position="1016"/>
        <end position="1091"/>
    </location>
</feature>
<dbReference type="SMART" id="SM00360">
    <property type="entry name" value="RRM"/>
    <property type="match status" value="1"/>
</dbReference>
<dbReference type="PROSITE" id="PS50089">
    <property type="entry name" value="ZF_RING_2"/>
    <property type="match status" value="1"/>
</dbReference>
<dbReference type="InterPro" id="IPR018957">
    <property type="entry name" value="Znf_C3HC4_RING-type"/>
</dbReference>
<evidence type="ECO:0000259" key="15">
    <source>
        <dbReference type="PROSITE" id="PS50102"/>
    </source>
</evidence>
<dbReference type="GO" id="GO:0061630">
    <property type="term" value="F:ubiquitin protein ligase activity"/>
    <property type="evidence" value="ECO:0007669"/>
    <property type="project" value="UniProtKB-EC"/>
</dbReference>
<dbReference type="InterPro" id="IPR001841">
    <property type="entry name" value="Znf_RING"/>
</dbReference>
<organism evidence="18 19">
    <name type="scientific">Agaricus bisporus var. burnettii</name>
    <dbReference type="NCBI Taxonomy" id="192524"/>
    <lineage>
        <taxon>Eukaryota</taxon>
        <taxon>Fungi</taxon>
        <taxon>Dikarya</taxon>
        <taxon>Basidiomycota</taxon>
        <taxon>Agaricomycotina</taxon>
        <taxon>Agaricomycetes</taxon>
        <taxon>Agaricomycetidae</taxon>
        <taxon>Agaricales</taxon>
        <taxon>Agaricineae</taxon>
        <taxon>Agaricaceae</taxon>
        <taxon>Agaricus</taxon>
    </lineage>
</organism>
<dbReference type="Pfam" id="PF14608">
    <property type="entry name" value="zf-CCCH_2"/>
    <property type="match status" value="3"/>
</dbReference>
<keyword evidence="11" id="KW-0539">Nucleus</keyword>
<dbReference type="Pfam" id="PF22191">
    <property type="entry name" value="IBR_1"/>
    <property type="match status" value="1"/>
</dbReference>
<dbReference type="Pfam" id="PF01485">
    <property type="entry name" value="IBR"/>
    <property type="match status" value="1"/>
</dbReference>
<feature type="compositionally biased region" description="Low complexity" evidence="13">
    <location>
        <begin position="893"/>
        <end position="910"/>
    </location>
</feature>
<dbReference type="Proteomes" id="UP000629468">
    <property type="component" value="Unassembled WGS sequence"/>
</dbReference>
<evidence type="ECO:0000256" key="11">
    <source>
        <dbReference type="RuleBase" id="RU368082"/>
    </source>
</evidence>
<keyword evidence="3" id="KW-0808">Transferase</keyword>
<dbReference type="SUPFAM" id="SSF54928">
    <property type="entry name" value="RNA-binding domain, RBD"/>
    <property type="match status" value="1"/>
</dbReference>
<name>A0A8H7C2H0_AGABI</name>
<feature type="region of interest" description="Disordered" evidence="13">
    <location>
        <begin position="540"/>
        <end position="673"/>
    </location>
</feature>
<keyword evidence="6 10" id="KW-0863">Zinc-finger</keyword>
<dbReference type="EC" id="2.3.2.31" evidence="2"/>
<keyword evidence="7" id="KW-0833">Ubl conjugation pathway</keyword>
<dbReference type="GO" id="GO:0008270">
    <property type="term" value="F:zinc ion binding"/>
    <property type="evidence" value="ECO:0007669"/>
    <property type="project" value="UniProtKB-KW"/>
</dbReference>
<comment type="catalytic activity">
    <reaction evidence="1">
        <text>[E2 ubiquitin-conjugating enzyme]-S-ubiquitinyl-L-cysteine + [acceptor protein]-L-lysine = [E2 ubiquitin-conjugating enzyme]-L-cysteine + [acceptor protein]-N(6)-ubiquitinyl-L-lysine.</text>
        <dbReference type="EC" id="2.3.2.31"/>
    </reaction>
</comment>
<comment type="caution">
    <text evidence="18">The sequence shown here is derived from an EMBL/GenBank/DDBJ whole genome shotgun (WGS) entry which is preliminary data.</text>
</comment>
<evidence type="ECO:0000256" key="6">
    <source>
        <dbReference type="ARBA" id="ARBA00022771"/>
    </source>
</evidence>
<feature type="zinc finger region" description="C3H1-type" evidence="10">
    <location>
        <begin position="854"/>
        <end position="877"/>
    </location>
</feature>
<feature type="compositionally biased region" description="Low complexity" evidence="13">
    <location>
        <begin position="735"/>
        <end position="745"/>
    </location>
</feature>
<dbReference type="SMART" id="SM00356">
    <property type="entry name" value="ZnF_C3H1"/>
    <property type="match status" value="3"/>
</dbReference>
<dbReference type="GO" id="GO:0003723">
    <property type="term" value="F:RNA binding"/>
    <property type="evidence" value="ECO:0007669"/>
    <property type="project" value="UniProtKB-UniRule"/>
</dbReference>
<dbReference type="Pfam" id="PF00097">
    <property type="entry name" value="zf-C3HC4"/>
    <property type="match status" value="1"/>
</dbReference>
<dbReference type="InterPro" id="IPR031127">
    <property type="entry name" value="E3_UB_ligase_RBR"/>
</dbReference>
<feature type="domain" description="C3H1-type" evidence="16">
    <location>
        <begin position="939"/>
        <end position="966"/>
    </location>
</feature>
<dbReference type="InterPro" id="IPR044066">
    <property type="entry name" value="TRIAD_supradom"/>
</dbReference>
<keyword evidence="4 10" id="KW-0479">Metal-binding</keyword>
<keyword evidence="11" id="KW-0732">Signal</keyword>
<keyword evidence="8 10" id="KW-0862">Zinc</keyword>
<feature type="compositionally biased region" description="Basic and acidic residues" evidence="13">
    <location>
        <begin position="839"/>
        <end position="850"/>
    </location>
</feature>
<keyword evidence="11" id="KW-0415">Karyogamy</keyword>
<feature type="compositionally biased region" description="Low complexity" evidence="13">
    <location>
        <begin position="818"/>
        <end position="833"/>
    </location>
</feature>
<dbReference type="Gene3D" id="3.30.70.330">
    <property type="match status" value="1"/>
</dbReference>
<protein>
    <recommendedName>
        <fullName evidence="2">RBR-type E3 ubiquitin transferase</fullName>
        <ecNumber evidence="2">2.3.2.31</ecNumber>
    </recommendedName>
</protein>
<feature type="region of interest" description="Disordered" evidence="13">
    <location>
        <begin position="767"/>
        <end position="852"/>
    </location>
</feature>
<evidence type="ECO:0000256" key="3">
    <source>
        <dbReference type="ARBA" id="ARBA00022679"/>
    </source>
</evidence>
<feature type="domain" description="C3H1-type" evidence="16">
    <location>
        <begin position="854"/>
        <end position="877"/>
    </location>
</feature>
<keyword evidence="5" id="KW-0677">Repeat</keyword>
<dbReference type="InterPro" id="IPR002867">
    <property type="entry name" value="IBR_dom"/>
</dbReference>
<keyword evidence="12" id="KW-0175">Coiled coil</keyword>
<dbReference type="CDD" id="cd20335">
    <property type="entry name" value="BRcat_RBR"/>
    <property type="match status" value="1"/>
</dbReference>
<feature type="compositionally biased region" description="Polar residues" evidence="13">
    <location>
        <begin position="548"/>
        <end position="558"/>
    </location>
</feature>
<feature type="region of interest" description="Disordered" evidence="13">
    <location>
        <begin position="881"/>
        <end position="937"/>
    </location>
</feature>
<evidence type="ECO:0000313" key="19">
    <source>
        <dbReference type="Proteomes" id="UP000629468"/>
    </source>
</evidence>
<dbReference type="Pfam" id="PF00076">
    <property type="entry name" value="RRM_1"/>
    <property type="match status" value="1"/>
</dbReference>
<feature type="domain" description="RING-type" evidence="14">
    <location>
        <begin position="1479"/>
        <end position="1520"/>
    </location>
</feature>
<dbReference type="InterPro" id="IPR035979">
    <property type="entry name" value="RBD_domain_sf"/>
</dbReference>
<dbReference type="InterPro" id="IPR013087">
    <property type="entry name" value="Znf_C2H2_type"/>
</dbReference>
<dbReference type="PROSITE" id="PS50102">
    <property type="entry name" value="RRM"/>
    <property type="match status" value="1"/>
</dbReference>
<evidence type="ECO:0000313" key="18">
    <source>
        <dbReference type="EMBL" id="KAF7761474.1"/>
    </source>
</evidence>
<feature type="compositionally biased region" description="Basic and acidic residues" evidence="13">
    <location>
        <begin position="609"/>
        <end position="620"/>
    </location>
</feature>
<dbReference type="PROSITE" id="PS50103">
    <property type="entry name" value="ZF_C3H1"/>
    <property type="match status" value="3"/>
</dbReference>
<dbReference type="InterPro" id="IPR007292">
    <property type="entry name" value="Nuclear_fusion_Kar5"/>
</dbReference>
<dbReference type="InterPro" id="IPR012677">
    <property type="entry name" value="Nucleotide-bd_a/b_plait_sf"/>
</dbReference>
<evidence type="ECO:0000256" key="12">
    <source>
        <dbReference type="SAM" id="Coils"/>
    </source>
</evidence>
<feature type="zinc finger region" description="C3H1-type" evidence="10">
    <location>
        <begin position="939"/>
        <end position="966"/>
    </location>
</feature>
<evidence type="ECO:0000256" key="7">
    <source>
        <dbReference type="ARBA" id="ARBA00022786"/>
    </source>
</evidence>
<evidence type="ECO:0000259" key="14">
    <source>
        <dbReference type="PROSITE" id="PS50089"/>
    </source>
</evidence>
<dbReference type="SUPFAM" id="SSF57850">
    <property type="entry name" value="RING/U-box"/>
    <property type="match status" value="2"/>
</dbReference>
<dbReference type="CDD" id="cd00590">
    <property type="entry name" value="RRM_SF"/>
    <property type="match status" value="1"/>
</dbReference>
<comment type="function">
    <text evidence="11">Required for nuclear membrane fusion during karyogamy.</text>
</comment>
<dbReference type="Gene3D" id="1.20.120.1750">
    <property type="match status" value="1"/>
</dbReference>
<evidence type="ECO:0000256" key="8">
    <source>
        <dbReference type="ARBA" id="ARBA00022833"/>
    </source>
</evidence>
<comment type="subcellular location">
    <subcellularLocation>
        <location evidence="11">Endoplasmic reticulum membrane</location>
    </subcellularLocation>
    <subcellularLocation>
        <location evidence="11">Nucleus membrane</location>
    </subcellularLocation>
</comment>
<evidence type="ECO:0000256" key="5">
    <source>
        <dbReference type="ARBA" id="ARBA00022737"/>
    </source>
</evidence>
<feature type="domain" description="RING-type" evidence="17">
    <location>
        <begin position="1475"/>
        <end position="1682"/>
    </location>
</feature>
<proteinExistence type="inferred from homology"/>